<evidence type="ECO:0000313" key="4">
    <source>
        <dbReference type="EMBL" id="MCC2176307.1"/>
    </source>
</evidence>
<dbReference type="Gene3D" id="3.40.50.11220">
    <property type="match status" value="1"/>
</dbReference>
<dbReference type="PANTHER" id="PTHR37477">
    <property type="entry name" value="COBALT-PRECORRIN-5A HYDROLASE"/>
    <property type="match status" value="1"/>
</dbReference>
<keyword evidence="5" id="KW-1185">Reference proteome</keyword>
<dbReference type="PANTHER" id="PTHR37477:SF1">
    <property type="entry name" value="COBALT-PRECORRIN-5A HYDROLASE"/>
    <property type="match status" value="1"/>
</dbReference>
<evidence type="ECO:0000259" key="3">
    <source>
        <dbReference type="Pfam" id="PF11761"/>
    </source>
</evidence>
<dbReference type="Pfam" id="PF01890">
    <property type="entry name" value="CbiG_C"/>
    <property type="match status" value="1"/>
</dbReference>
<dbReference type="InterPro" id="IPR021744">
    <property type="entry name" value="CbiG_N"/>
</dbReference>
<proteinExistence type="predicted"/>
<dbReference type="GO" id="GO:0016787">
    <property type="term" value="F:hydrolase activity"/>
    <property type="evidence" value="ECO:0007669"/>
    <property type="project" value="UniProtKB-KW"/>
</dbReference>
<evidence type="ECO:0000259" key="2">
    <source>
        <dbReference type="Pfam" id="PF11760"/>
    </source>
</evidence>
<dbReference type="GeneID" id="98659588"/>
<organism evidence="4 5">
    <name type="scientific">Agathobaculum butyriciproducens</name>
    <dbReference type="NCBI Taxonomy" id="1628085"/>
    <lineage>
        <taxon>Bacteria</taxon>
        <taxon>Bacillati</taxon>
        <taxon>Bacillota</taxon>
        <taxon>Clostridia</taxon>
        <taxon>Eubacteriales</taxon>
        <taxon>Butyricicoccaceae</taxon>
        <taxon>Agathobaculum</taxon>
    </lineage>
</organism>
<dbReference type="SUPFAM" id="SSF159664">
    <property type="entry name" value="CobE/GbiG C-terminal domain-like"/>
    <property type="match status" value="1"/>
</dbReference>
<feature type="domain" description="CobE/GbiG C-terminal" evidence="1">
    <location>
        <begin position="214"/>
        <end position="331"/>
    </location>
</feature>
<dbReference type="EMBL" id="JAJEPX010000007">
    <property type="protein sequence ID" value="MCC2176307.1"/>
    <property type="molecule type" value="Genomic_DNA"/>
</dbReference>
<dbReference type="InterPro" id="IPR038029">
    <property type="entry name" value="GbiG_N_sf"/>
</dbReference>
<dbReference type="Proteomes" id="UP001298753">
    <property type="component" value="Unassembled WGS sequence"/>
</dbReference>
<dbReference type="InterPro" id="IPR036518">
    <property type="entry name" value="CobE/GbiG_C_sf"/>
</dbReference>
<protein>
    <submittedName>
        <fullName evidence="4">Cobalt-precorrin 5A hydrolase</fullName>
    </submittedName>
</protein>
<name>A0AAW4VTT7_9FIRM</name>
<reference evidence="4 5" key="1">
    <citation type="submission" date="2021-10" db="EMBL/GenBank/DDBJ databases">
        <title>Anaerobic single-cell dispensing facilitates the cultivation of human gut bacteria.</title>
        <authorList>
            <person name="Afrizal A."/>
        </authorList>
    </citation>
    <scope>NUCLEOTIDE SEQUENCE [LARGE SCALE GENOMIC DNA]</scope>
    <source>
        <strain evidence="4 5">CLA-AA-H270</strain>
    </source>
</reference>
<dbReference type="Gene3D" id="3.30.420.180">
    <property type="entry name" value="CobE/GbiG C-terminal domain"/>
    <property type="match status" value="1"/>
</dbReference>
<dbReference type="AlphaFoldDB" id="A0AAW4VTT7"/>
<evidence type="ECO:0000313" key="5">
    <source>
        <dbReference type="Proteomes" id="UP001298753"/>
    </source>
</evidence>
<comment type="caution">
    <text evidence="4">The sequence shown here is derived from an EMBL/GenBank/DDBJ whole genome shotgun (WGS) entry which is preliminary data.</text>
</comment>
<dbReference type="InterPro" id="IPR052553">
    <property type="entry name" value="CbiG_hydrolase"/>
</dbReference>
<dbReference type="InterPro" id="IPR021745">
    <property type="entry name" value="CbiG_mid"/>
</dbReference>
<gene>
    <name evidence="4" type="ORF">LKD22_04060</name>
</gene>
<accession>A0AAW4VTT7</accession>
<dbReference type="SUPFAM" id="SSF159672">
    <property type="entry name" value="CbiG N-terminal domain-like"/>
    <property type="match status" value="1"/>
</dbReference>
<feature type="domain" description="Cobalamin synthesis G N-terminal" evidence="2">
    <location>
        <begin position="49"/>
        <end position="128"/>
    </location>
</feature>
<keyword evidence="4" id="KW-0378">Hydrolase</keyword>
<dbReference type="InterPro" id="IPR002750">
    <property type="entry name" value="CobE/GbiG_C"/>
</dbReference>
<feature type="domain" description="Cobalamin biosynthesis central region" evidence="3">
    <location>
        <begin position="133"/>
        <end position="182"/>
    </location>
</feature>
<dbReference type="RefSeq" id="WP_227600304.1">
    <property type="nucleotide sequence ID" value="NZ_JAJEPX010000007.1"/>
</dbReference>
<sequence length="346" mass="37101">MKHAKFVSFTLCGAQTVQKAVKLLPDFRCERYARTVDASLSGTSLKRFAQQAMVDCDLIVFVGATGIAVRAAAPYLMGKAYDPAVIVIDEQGKFVIPLLSGHLGGANEIAKTLAEGLQAVPVLTTATDGRQVFAVDTWAKAHDCAVVEPHYIKYVSGALLRGENVGVRSDFPIDGLLPARIDLKKDAESGFTIGFRTDAQPFAHTLHLVPRIAYLGIGCRKGTGADAIEQTVQAALASAKLPWQAICGAASIDIKQNEPGLLLFCEKHGLPFRTFTAEQLQDAQGEFSRSAFVQQTVGVDNVCERAAVCAAQNGTLILHKFAQNGVTAAIAVPDWRVTFEEREGEA</sequence>
<dbReference type="Pfam" id="PF11760">
    <property type="entry name" value="CbiG_N"/>
    <property type="match status" value="1"/>
</dbReference>
<dbReference type="GO" id="GO:0009236">
    <property type="term" value="P:cobalamin biosynthetic process"/>
    <property type="evidence" value="ECO:0007669"/>
    <property type="project" value="InterPro"/>
</dbReference>
<dbReference type="Pfam" id="PF11761">
    <property type="entry name" value="CbiG_mid"/>
    <property type="match status" value="1"/>
</dbReference>
<evidence type="ECO:0000259" key="1">
    <source>
        <dbReference type="Pfam" id="PF01890"/>
    </source>
</evidence>